<dbReference type="Proteomes" id="UP000613266">
    <property type="component" value="Unassembled WGS sequence"/>
</dbReference>
<evidence type="ECO:0000313" key="2">
    <source>
        <dbReference type="EMBL" id="MBH9575354.1"/>
    </source>
</evidence>
<protein>
    <submittedName>
        <fullName evidence="2">Nuclear transport factor 2 family protein</fullName>
    </submittedName>
</protein>
<dbReference type="InterPro" id="IPR039437">
    <property type="entry name" value="FrzH/put_lumazine-bd"/>
</dbReference>
<dbReference type="SUPFAM" id="SSF54427">
    <property type="entry name" value="NTF2-like"/>
    <property type="match status" value="1"/>
</dbReference>
<dbReference type="EMBL" id="JAEDAK010000001">
    <property type="protein sequence ID" value="MBH9575354.1"/>
    <property type="molecule type" value="Genomic_DNA"/>
</dbReference>
<organism evidence="2 3">
    <name type="scientific">Inhella proteolytica</name>
    <dbReference type="NCBI Taxonomy" id="2795029"/>
    <lineage>
        <taxon>Bacteria</taxon>
        <taxon>Pseudomonadati</taxon>
        <taxon>Pseudomonadota</taxon>
        <taxon>Betaproteobacteria</taxon>
        <taxon>Burkholderiales</taxon>
        <taxon>Sphaerotilaceae</taxon>
        <taxon>Inhella</taxon>
    </lineage>
</organism>
<evidence type="ECO:0000313" key="3">
    <source>
        <dbReference type="Proteomes" id="UP000613266"/>
    </source>
</evidence>
<feature type="signal peptide" evidence="1">
    <location>
        <begin position="1"/>
        <end position="21"/>
    </location>
</feature>
<dbReference type="AlphaFoldDB" id="A0A931J0M1"/>
<dbReference type="InterPro" id="IPR032710">
    <property type="entry name" value="NTF2-like_dom_sf"/>
</dbReference>
<comment type="caution">
    <text evidence="2">The sequence shown here is derived from an EMBL/GenBank/DDBJ whole genome shotgun (WGS) entry which is preliminary data.</text>
</comment>
<sequence>MKRRQMLAASPLLASASTAFADPAHAPLVATALDYIEGWYSGDAARMERALHPDLAKRVLKRLPDGRRRVEHIGALGLVQATRSRAGQQPEAARREVKVLDVFRGAASLRVDAEQWIDYLQLSETEPGRWQIVNVLWEPRQ</sequence>
<feature type="chain" id="PRO_5037325920" evidence="1">
    <location>
        <begin position="22"/>
        <end position="141"/>
    </location>
</feature>
<dbReference type="Pfam" id="PF12893">
    <property type="entry name" value="Lumazine_bd_2"/>
    <property type="match status" value="1"/>
</dbReference>
<proteinExistence type="predicted"/>
<gene>
    <name evidence="2" type="ORF">I7X39_00410</name>
</gene>
<keyword evidence="1" id="KW-0732">Signal</keyword>
<accession>A0A931J0M1</accession>
<name>A0A931J0M1_9BURK</name>
<dbReference type="RefSeq" id="WP_198108979.1">
    <property type="nucleotide sequence ID" value="NZ_JAEDAK010000001.1"/>
</dbReference>
<dbReference type="Gene3D" id="3.10.450.50">
    <property type="match status" value="1"/>
</dbReference>
<keyword evidence="3" id="KW-1185">Reference proteome</keyword>
<reference evidence="2" key="1">
    <citation type="submission" date="2020-12" db="EMBL/GenBank/DDBJ databases">
        <title>The genome sequence of Inhella sp. 1Y17.</title>
        <authorList>
            <person name="Liu Y."/>
        </authorList>
    </citation>
    <scope>NUCLEOTIDE SEQUENCE</scope>
    <source>
        <strain evidence="2">1Y17</strain>
    </source>
</reference>
<evidence type="ECO:0000256" key="1">
    <source>
        <dbReference type="SAM" id="SignalP"/>
    </source>
</evidence>